<sequence>MQQAAVIDGDLEQKKNSLISKLCASAAKYYEDCYKETAHLVSEDGSSHVDEPAEFGIEEAGLEDEFLGEDSDSDPTRADQDQVTL</sequence>
<feature type="compositionally biased region" description="Basic and acidic residues" evidence="1">
    <location>
        <begin position="74"/>
        <end position="85"/>
    </location>
</feature>
<organism evidence="2 3">
    <name type="scientific">Metschnikowia pulcherrima</name>
    <dbReference type="NCBI Taxonomy" id="27326"/>
    <lineage>
        <taxon>Eukaryota</taxon>
        <taxon>Fungi</taxon>
        <taxon>Dikarya</taxon>
        <taxon>Ascomycota</taxon>
        <taxon>Saccharomycotina</taxon>
        <taxon>Pichiomycetes</taxon>
        <taxon>Metschnikowiaceae</taxon>
        <taxon>Metschnikowia</taxon>
    </lineage>
</organism>
<accession>A0A8H7GRY8</accession>
<dbReference type="AlphaFoldDB" id="A0A8H7GRY8"/>
<feature type="compositionally biased region" description="Basic and acidic residues" evidence="1">
    <location>
        <begin position="42"/>
        <end position="51"/>
    </location>
</feature>
<dbReference type="Proteomes" id="UP000649328">
    <property type="component" value="Unassembled WGS sequence"/>
</dbReference>
<gene>
    <name evidence="2" type="ORF">HF325_003945</name>
</gene>
<keyword evidence="3" id="KW-1185">Reference proteome</keyword>
<dbReference type="EMBL" id="JACBPP010000005">
    <property type="protein sequence ID" value="KAF8001444.1"/>
    <property type="molecule type" value="Genomic_DNA"/>
</dbReference>
<name>A0A8H7GRY8_9ASCO</name>
<evidence type="ECO:0000256" key="1">
    <source>
        <dbReference type="SAM" id="MobiDB-lite"/>
    </source>
</evidence>
<reference evidence="2" key="1">
    <citation type="submission" date="2020-10" db="EMBL/GenBank/DDBJ databases">
        <title>The Whole-Genome Sequence of Metschnikowia persimmonesis, a Novel Endophytic Yeast Species Isolated from Medicinal Plant Diospyros kaki Thumb.</title>
        <authorList>
            <person name="Rahmat E."/>
            <person name="Kang Y."/>
        </authorList>
    </citation>
    <scope>NUCLEOTIDE SEQUENCE</scope>
    <source>
        <strain evidence="2">KIOM G15050</strain>
    </source>
</reference>
<protein>
    <submittedName>
        <fullName evidence="2">Uncharacterized protein</fullName>
    </submittedName>
</protein>
<evidence type="ECO:0000313" key="3">
    <source>
        <dbReference type="Proteomes" id="UP000649328"/>
    </source>
</evidence>
<feature type="region of interest" description="Disordered" evidence="1">
    <location>
        <begin position="42"/>
        <end position="85"/>
    </location>
</feature>
<comment type="caution">
    <text evidence="2">The sequence shown here is derived from an EMBL/GenBank/DDBJ whole genome shotgun (WGS) entry which is preliminary data.</text>
</comment>
<evidence type="ECO:0000313" key="2">
    <source>
        <dbReference type="EMBL" id="KAF8001444.1"/>
    </source>
</evidence>
<proteinExistence type="predicted"/>
<feature type="compositionally biased region" description="Acidic residues" evidence="1">
    <location>
        <begin position="52"/>
        <end position="73"/>
    </location>
</feature>